<evidence type="ECO:0000313" key="3">
    <source>
        <dbReference type="WBParaSite" id="GPUH_0002136101-mRNA-1"/>
    </source>
</evidence>
<organism evidence="3">
    <name type="scientific">Gongylonema pulchrum</name>
    <dbReference type="NCBI Taxonomy" id="637853"/>
    <lineage>
        <taxon>Eukaryota</taxon>
        <taxon>Metazoa</taxon>
        <taxon>Ecdysozoa</taxon>
        <taxon>Nematoda</taxon>
        <taxon>Chromadorea</taxon>
        <taxon>Rhabditida</taxon>
        <taxon>Spirurina</taxon>
        <taxon>Spiruromorpha</taxon>
        <taxon>Spiruroidea</taxon>
        <taxon>Gongylonematidae</taxon>
        <taxon>Gongylonema</taxon>
    </lineage>
</organism>
<sequence length="126" mass="14752">MTELQILNCKNFSSLPDIILCNALHVPMFFYYRRLLGQFLIKECEMSNSAALKPEPFLATFPAAADQPDLMDTMWKLWQIHQKAATNRRVSKFYQEIQRSKQKTAQKCHMKQPPPIGIHFIRFFCA</sequence>
<dbReference type="EMBL" id="UYRT01092366">
    <property type="protein sequence ID" value="VDN38032.1"/>
    <property type="molecule type" value="Genomic_DNA"/>
</dbReference>
<gene>
    <name evidence="1" type="ORF">GPUH_LOCUS21335</name>
</gene>
<keyword evidence="2" id="KW-1185">Reference proteome</keyword>
<dbReference type="WBParaSite" id="GPUH_0002136101-mRNA-1">
    <property type="protein sequence ID" value="GPUH_0002136101-mRNA-1"/>
    <property type="gene ID" value="GPUH_0002136101"/>
</dbReference>
<dbReference type="Proteomes" id="UP000271098">
    <property type="component" value="Unassembled WGS sequence"/>
</dbReference>
<evidence type="ECO:0000313" key="1">
    <source>
        <dbReference type="EMBL" id="VDN38032.1"/>
    </source>
</evidence>
<accession>A0A183EK44</accession>
<reference evidence="3" key="1">
    <citation type="submission" date="2016-06" db="UniProtKB">
        <authorList>
            <consortium name="WormBaseParasite"/>
        </authorList>
    </citation>
    <scope>IDENTIFICATION</scope>
</reference>
<dbReference type="AlphaFoldDB" id="A0A183EK44"/>
<reference evidence="1 2" key="2">
    <citation type="submission" date="2018-11" db="EMBL/GenBank/DDBJ databases">
        <authorList>
            <consortium name="Pathogen Informatics"/>
        </authorList>
    </citation>
    <scope>NUCLEOTIDE SEQUENCE [LARGE SCALE GENOMIC DNA]</scope>
</reference>
<evidence type="ECO:0000313" key="2">
    <source>
        <dbReference type="Proteomes" id="UP000271098"/>
    </source>
</evidence>
<dbReference type="OrthoDB" id="5340910at2759"/>
<protein>
    <submittedName>
        <fullName evidence="1 3">Uncharacterized protein</fullName>
    </submittedName>
</protein>
<proteinExistence type="predicted"/>
<name>A0A183EK44_9BILA</name>